<dbReference type="Proteomes" id="UP001152562">
    <property type="component" value="Unassembled WGS sequence"/>
</dbReference>
<gene>
    <name evidence="1" type="ORF">PIBRA_LOCUS6728</name>
</gene>
<dbReference type="AlphaFoldDB" id="A0A9P0XCN2"/>
<keyword evidence="2" id="KW-1185">Reference proteome</keyword>
<comment type="caution">
    <text evidence="1">The sequence shown here is derived from an EMBL/GenBank/DDBJ whole genome shotgun (WGS) entry which is preliminary data.</text>
</comment>
<sequence>MSVQQLQIELQNELVTMNQLSQLITSELRQIKELTNPGGELENNVKQNVSLMKELATLKNINLSSIPPFDRLVQNNLDSNQNLS</sequence>
<organism evidence="1 2">
    <name type="scientific">Pieris brassicae</name>
    <name type="common">White butterfly</name>
    <name type="synonym">Large white butterfly</name>
    <dbReference type="NCBI Taxonomy" id="7116"/>
    <lineage>
        <taxon>Eukaryota</taxon>
        <taxon>Metazoa</taxon>
        <taxon>Ecdysozoa</taxon>
        <taxon>Arthropoda</taxon>
        <taxon>Hexapoda</taxon>
        <taxon>Insecta</taxon>
        <taxon>Pterygota</taxon>
        <taxon>Neoptera</taxon>
        <taxon>Endopterygota</taxon>
        <taxon>Lepidoptera</taxon>
        <taxon>Glossata</taxon>
        <taxon>Ditrysia</taxon>
        <taxon>Papilionoidea</taxon>
        <taxon>Pieridae</taxon>
        <taxon>Pierinae</taxon>
        <taxon>Pieris</taxon>
    </lineage>
</organism>
<protein>
    <submittedName>
        <fullName evidence="1">Uncharacterized protein</fullName>
    </submittedName>
</protein>
<proteinExistence type="predicted"/>
<accession>A0A9P0XCN2</accession>
<evidence type="ECO:0000313" key="1">
    <source>
        <dbReference type="EMBL" id="CAH4030045.1"/>
    </source>
</evidence>
<name>A0A9P0XCN2_PIEBR</name>
<evidence type="ECO:0000313" key="2">
    <source>
        <dbReference type="Proteomes" id="UP001152562"/>
    </source>
</evidence>
<reference evidence="1" key="1">
    <citation type="submission" date="2022-05" db="EMBL/GenBank/DDBJ databases">
        <authorList>
            <person name="Okamura Y."/>
        </authorList>
    </citation>
    <scope>NUCLEOTIDE SEQUENCE</scope>
</reference>
<dbReference type="EMBL" id="CALOZG010000010">
    <property type="protein sequence ID" value="CAH4030045.1"/>
    <property type="molecule type" value="Genomic_DNA"/>
</dbReference>